<name>S4RBW2_PETMA</name>
<dbReference type="GeneTree" id="ENSGT00940000156685"/>
<reference evidence="17" key="2">
    <citation type="submission" date="2025-09" db="UniProtKB">
        <authorList>
            <consortium name="Ensembl"/>
        </authorList>
    </citation>
    <scope>IDENTIFICATION</scope>
</reference>
<keyword evidence="3" id="KW-0812">Transmembrane</keyword>
<keyword evidence="6" id="KW-0770">Synapse</keyword>
<evidence type="ECO:0000256" key="1">
    <source>
        <dbReference type="ARBA" id="ARBA00022448"/>
    </source>
</evidence>
<evidence type="ECO:0000256" key="13">
    <source>
        <dbReference type="ARBA" id="ARBA00023303"/>
    </source>
</evidence>
<keyword evidence="1 15" id="KW-0813">Transport</keyword>
<evidence type="ECO:0000313" key="17">
    <source>
        <dbReference type="Ensembl" id="ENSPMAP00000002694.1"/>
    </source>
</evidence>
<dbReference type="GO" id="GO:0022851">
    <property type="term" value="F:GABA-gated chloride ion channel activity"/>
    <property type="evidence" value="ECO:0007669"/>
    <property type="project" value="Ensembl"/>
</dbReference>
<dbReference type="GO" id="GO:0070208">
    <property type="term" value="P:protein heterotrimerization"/>
    <property type="evidence" value="ECO:0007669"/>
    <property type="project" value="Ensembl"/>
</dbReference>
<dbReference type="STRING" id="7757.ENSPMAP00000002694"/>
<dbReference type="FunFam" id="2.70.170.10:FF:000003">
    <property type="entry name" value="Putative gamma-aminobutyric acid receptor subunit gamma-2"/>
    <property type="match status" value="1"/>
</dbReference>
<dbReference type="Gene3D" id="2.70.170.10">
    <property type="entry name" value="Neurotransmitter-gated ion-channel ligand-binding domain"/>
    <property type="match status" value="1"/>
</dbReference>
<evidence type="ECO:0000256" key="4">
    <source>
        <dbReference type="ARBA" id="ARBA00022729"/>
    </source>
</evidence>
<dbReference type="InterPro" id="IPR036734">
    <property type="entry name" value="Neur_chan_lig-bd_sf"/>
</dbReference>
<evidence type="ECO:0000256" key="11">
    <source>
        <dbReference type="ARBA" id="ARBA00023214"/>
    </source>
</evidence>
<evidence type="ECO:0000256" key="10">
    <source>
        <dbReference type="ARBA" id="ARBA00023180"/>
    </source>
</evidence>
<sequence>LAFNNHGSSFSSFQEYTIDIFFAQTWFDSRLRFNSSMKVLRLNSNMVGKIWIPDTFFRNSKQADAHWITTPNQLLRISNNGKVLYTLRLTINAECQLQLHNFPMDEHSCPLEFSSYGYPKDEILYKWSKSSVEVANQRSWKLYQFSFLGLRNTTNILSTDSGE</sequence>
<feature type="domain" description="Neurotransmitter-gated ion-channel ligand-binding" evidence="16">
    <location>
        <begin position="14"/>
        <end position="156"/>
    </location>
</feature>
<dbReference type="OMA" id="DRRDQGQ"/>
<dbReference type="PANTHER" id="PTHR18945">
    <property type="entry name" value="NEUROTRANSMITTER GATED ION CHANNEL"/>
    <property type="match status" value="1"/>
</dbReference>
<dbReference type="AlphaFoldDB" id="S4RBW2"/>
<evidence type="ECO:0000256" key="15">
    <source>
        <dbReference type="RuleBase" id="RU000687"/>
    </source>
</evidence>
<accession>S4RBW2</accession>
<keyword evidence="10" id="KW-0325">Glycoprotein</keyword>
<dbReference type="SUPFAM" id="SSF63712">
    <property type="entry name" value="Nicotinic receptor ligand binding domain-like"/>
    <property type="match status" value="1"/>
</dbReference>
<reference evidence="17" key="1">
    <citation type="submission" date="2025-08" db="UniProtKB">
        <authorList>
            <consortium name="Ensembl"/>
        </authorList>
    </citation>
    <scope>IDENTIFICATION</scope>
</reference>
<evidence type="ECO:0000256" key="5">
    <source>
        <dbReference type="ARBA" id="ARBA00022989"/>
    </source>
</evidence>
<keyword evidence="13 15" id="KW-0407">Ion channel</keyword>
<dbReference type="InterPro" id="IPR006202">
    <property type="entry name" value="Neur_chan_lig-bd"/>
</dbReference>
<dbReference type="PRINTS" id="PR00252">
    <property type="entry name" value="NRIONCHANNEL"/>
</dbReference>
<evidence type="ECO:0000256" key="8">
    <source>
        <dbReference type="ARBA" id="ARBA00023136"/>
    </source>
</evidence>
<keyword evidence="2" id="KW-1003">Cell membrane</keyword>
<keyword evidence="5" id="KW-1133">Transmembrane helix</keyword>
<keyword evidence="8" id="KW-0472">Membrane</keyword>
<dbReference type="InterPro" id="IPR006201">
    <property type="entry name" value="Neur_channel"/>
</dbReference>
<organism evidence="17">
    <name type="scientific">Petromyzon marinus</name>
    <name type="common">Sea lamprey</name>
    <dbReference type="NCBI Taxonomy" id="7757"/>
    <lineage>
        <taxon>Eukaryota</taxon>
        <taxon>Metazoa</taxon>
        <taxon>Chordata</taxon>
        <taxon>Craniata</taxon>
        <taxon>Vertebrata</taxon>
        <taxon>Cyclostomata</taxon>
        <taxon>Hyperoartia</taxon>
        <taxon>Petromyzontiformes</taxon>
        <taxon>Petromyzontidae</taxon>
        <taxon>Petromyzon</taxon>
    </lineage>
</organism>
<comment type="subcellular location">
    <subcellularLocation>
        <location evidence="14">Postsynaptic cell membrane</location>
        <topology evidence="14">Multi-pass membrane protein</topology>
    </subcellularLocation>
</comment>
<evidence type="ECO:0000256" key="9">
    <source>
        <dbReference type="ARBA" id="ARBA00023157"/>
    </source>
</evidence>
<keyword evidence="12" id="KW-0628">Postsynaptic cell membrane</keyword>
<comment type="similarity">
    <text evidence="15">Belongs to the ligand-gated ion channel (TC 1.A.9) family.</text>
</comment>
<evidence type="ECO:0000256" key="3">
    <source>
        <dbReference type="ARBA" id="ARBA00022692"/>
    </source>
</evidence>
<dbReference type="GO" id="GO:0045211">
    <property type="term" value="C:postsynaptic membrane"/>
    <property type="evidence" value="ECO:0007669"/>
    <property type="project" value="UniProtKB-SubCell"/>
</dbReference>
<dbReference type="Pfam" id="PF02931">
    <property type="entry name" value="Neur_chan_LBD"/>
    <property type="match status" value="1"/>
</dbReference>
<dbReference type="HOGENOM" id="CLU_010920_3_5_1"/>
<evidence type="ECO:0000256" key="2">
    <source>
        <dbReference type="ARBA" id="ARBA00022475"/>
    </source>
</evidence>
<dbReference type="GO" id="GO:0004888">
    <property type="term" value="F:transmembrane signaling receptor activity"/>
    <property type="evidence" value="ECO:0007669"/>
    <property type="project" value="InterPro"/>
</dbReference>
<evidence type="ECO:0000259" key="16">
    <source>
        <dbReference type="Pfam" id="PF02931"/>
    </source>
</evidence>
<keyword evidence="7 15" id="KW-0406">Ion transport</keyword>
<evidence type="ECO:0000256" key="14">
    <source>
        <dbReference type="ARBA" id="ARBA00034104"/>
    </source>
</evidence>
<protein>
    <submittedName>
        <fullName evidence="17">Gamma-aminobutyric acid type A receptor subunit gamma2</fullName>
    </submittedName>
</protein>
<dbReference type="PROSITE" id="PS00236">
    <property type="entry name" value="NEUROTR_ION_CHANNEL"/>
    <property type="match status" value="1"/>
</dbReference>
<keyword evidence="4" id="KW-0732">Signal</keyword>
<dbReference type="InterPro" id="IPR018000">
    <property type="entry name" value="Neurotransmitter_ion_chnl_CS"/>
</dbReference>
<evidence type="ECO:0000256" key="6">
    <source>
        <dbReference type="ARBA" id="ARBA00023018"/>
    </source>
</evidence>
<keyword evidence="11" id="KW-0868">Chloride</keyword>
<evidence type="ECO:0000256" key="12">
    <source>
        <dbReference type="ARBA" id="ARBA00023257"/>
    </source>
</evidence>
<proteinExistence type="inferred from homology"/>
<keyword evidence="9" id="KW-1015">Disulfide bond</keyword>
<dbReference type="Ensembl" id="ENSPMAT00000002707.1">
    <property type="protein sequence ID" value="ENSPMAP00000002694.1"/>
    <property type="gene ID" value="ENSPMAG00000002466.1"/>
</dbReference>
<evidence type="ECO:0000256" key="7">
    <source>
        <dbReference type="ARBA" id="ARBA00023065"/>
    </source>
</evidence>